<dbReference type="Gene3D" id="1.10.8.380">
    <property type="entry name" value="Uncharacterised protein PF01937, DUF89, domain 1"/>
    <property type="match status" value="1"/>
</dbReference>
<dbReference type="InterPro" id="IPR002791">
    <property type="entry name" value="ARMT1-like_metal-bd"/>
</dbReference>
<organism evidence="2 3">
    <name type="scientific">Terrimicrobium sacchariphilum</name>
    <dbReference type="NCBI Taxonomy" id="690879"/>
    <lineage>
        <taxon>Bacteria</taxon>
        <taxon>Pseudomonadati</taxon>
        <taxon>Verrucomicrobiota</taxon>
        <taxon>Terrimicrobiia</taxon>
        <taxon>Terrimicrobiales</taxon>
        <taxon>Terrimicrobiaceae</taxon>
        <taxon>Terrimicrobium</taxon>
    </lineage>
</organism>
<evidence type="ECO:0000313" key="2">
    <source>
        <dbReference type="EMBL" id="GAT33877.1"/>
    </source>
</evidence>
<gene>
    <name evidence="2" type="ORF">TSACC_22297</name>
</gene>
<name>A0A146GAQ7_TERSA</name>
<dbReference type="Proteomes" id="UP000076023">
    <property type="component" value="Unassembled WGS sequence"/>
</dbReference>
<dbReference type="InParanoid" id="A0A146GAQ7"/>
<proteinExistence type="predicted"/>
<dbReference type="Pfam" id="PF01937">
    <property type="entry name" value="ARMT1-like_dom"/>
    <property type="match status" value="1"/>
</dbReference>
<evidence type="ECO:0000313" key="3">
    <source>
        <dbReference type="Proteomes" id="UP000076023"/>
    </source>
</evidence>
<feature type="domain" description="Damage-control phosphatase ARMT1-like metal-binding" evidence="1">
    <location>
        <begin position="6"/>
        <end position="275"/>
    </location>
</feature>
<dbReference type="Gene3D" id="3.40.50.10880">
    <property type="entry name" value="Uncharacterised protein PF01937, DUF89, domain 3"/>
    <property type="match status" value="1"/>
</dbReference>
<protein>
    <recommendedName>
        <fullName evidence="1">Damage-control phosphatase ARMT1-like metal-binding domain-containing protein</fullName>
    </recommendedName>
</protein>
<dbReference type="OrthoDB" id="9796465at2"/>
<dbReference type="PIRSF" id="PIRSF006593">
    <property type="entry name" value="UCP006593"/>
    <property type="match status" value="1"/>
</dbReference>
<dbReference type="SUPFAM" id="SSF111321">
    <property type="entry name" value="AF1104-like"/>
    <property type="match status" value="1"/>
</dbReference>
<dbReference type="Gene3D" id="1.10.285.20">
    <property type="entry name" value="Uncharacterised protein PF01937, DUF89, domain 2"/>
    <property type="match status" value="1"/>
</dbReference>
<dbReference type="STRING" id="690879.TSACC_22297"/>
<dbReference type="AlphaFoldDB" id="A0A146GAQ7"/>
<keyword evidence="3" id="KW-1185">Reference proteome</keyword>
<dbReference type="InterPro" id="IPR036075">
    <property type="entry name" value="ARMT-1-like_metal-bd_sf"/>
</dbReference>
<reference evidence="3" key="1">
    <citation type="journal article" date="2017" name="Genome Announc.">
        <title>Draft Genome Sequence of Terrimicrobium sacchariphilum NM-5T, a Facultative Anaerobic Soil Bacterium of the Class Spartobacteria.</title>
        <authorList>
            <person name="Qiu Y.L."/>
            <person name="Tourlousse D.M."/>
            <person name="Matsuura N."/>
            <person name="Ohashi A."/>
            <person name="Sekiguchi Y."/>
        </authorList>
    </citation>
    <scope>NUCLEOTIDE SEQUENCE [LARGE SCALE GENOMIC DNA]</scope>
    <source>
        <strain evidence="3">NM-5</strain>
    </source>
</reference>
<dbReference type="EMBL" id="BDCO01000002">
    <property type="protein sequence ID" value="GAT33877.1"/>
    <property type="molecule type" value="Genomic_DNA"/>
</dbReference>
<evidence type="ECO:0000259" key="1">
    <source>
        <dbReference type="Pfam" id="PF01937"/>
    </source>
</evidence>
<dbReference type="InterPro" id="IPR014444">
    <property type="entry name" value="PH1575-like"/>
</dbReference>
<accession>A0A146GAQ7</accession>
<dbReference type="RefSeq" id="WP_075079558.1">
    <property type="nucleotide sequence ID" value="NZ_BDCO01000002.1"/>
</dbReference>
<comment type="caution">
    <text evidence="2">The sequence shown here is derived from an EMBL/GenBank/DDBJ whole genome shotgun (WGS) entry which is preliminary data.</text>
</comment>
<sequence length="297" mass="32566">MQPALECLPCLVRQAAEAVALSEKRTERRPAILKRILRALAETDWDRSSPAMAQMIHQIVREETGNGDPYRSIKKRMNRAALEGMPVWRELMLKSENARETVIRLAAAGNLLDSAAKTSMQPEDIPRLASLWTRPLVGDPHDLFRLADRATQILYLADNAGEIVFDRLLIETLPTEKVTMAVRGGPILNDALMEDAAMAGVLKIASVVSNGSDAPGTILDDCSEEFRTLFATADLIVAKGQGNYETLAEVRAPVVFLFTVKCEIIADRIGKPVGSLIATRGSNWTTRGSTCRSPKNL</sequence>